<keyword evidence="4" id="KW-0812">Transmembrane</keyword>
<name>A0ABQ6IY61_9MICO</name>
<evidence type="ECO:0000256" key="2">
    <source>
        <dbReference type="ARBA" id="ARBA00006228"/>
    </source>
</evidence>
<evidence type="ECO:0000313" key="9">
    <source>
        <dbReference type="Proteomes" id="UP001157126"/>
    </source>
</evidence>
<reference evidence="9" key="1">
    <citation type="journal article" date="2019" name="Int. J. Syst. Evol. Microbiol.">
        <title>The Global Catalogue of Microorganisms (GCM) 10K type strain sequencing project: providing services to taxonomists for standard genome sequencing and annotation.</title>
        <authorList>
            <consortium name="The Broad Institute Genomics Platform"/>
            <consortium name="The Broad Institute Genome Sequencing Center for Infectious Disease"/>
            <person name="Wu L."/>
            <person name="Ma J."/>
        </authorList>
    </citation>
    <scope>NUCLEOTIDE SEQUENCE [LARGE SCALE GENOMIC DNA]</scope>
    <source>
        <strain evidence="9">NBRC 113072</strain>
    </source>
</reference>
<accession>A0ABQ6IY61</accession>
<organism evidence="8 9">
    <name type="scientific">Mobilicoccus caccae</name>
    <dbReference type="NCBI Taxonomy" id="1859295"/>
    <lineage>
        <taxon>Bacteria</taxon>
        <taxon>Bacillati</taxon>
        <taxon>Actinomycetota</taxon>
        <taxon>Actinomycetes</taxon>
        <taxon>Micrococcales</taxon>
        <taxon>Dermatophilaceae</taxon>
        <taxon>Mobilicoccus</taxon>
    </lineage>
</organism>
<evidence type="ECO:0000256" key="7">
    <source>
        <dbReference type="SAM" id="MobiDB-lite"/>
    </source>
</evidence>
<dbReference type="Proteomes" id="UP001157126">
    <property type="component" value="Unassembled WGS sequence"/>
</dbReference>
<keyword evidence="5" id="KW-1133">Transmembrane helix</keyword>
<evidence type="ECO:0000256" key="5">
    <source>
        <dbReference type="ARBA" id="ARBA00022989"/>
    </source>
</evidence>
<comment type="caution">
    <text evidence="8">The sequence shown here is derived from an EMBL/GenBank/DDBJ whole genome shotgun (WGS) entry which is preliminary data.</text>
</comment>
<evidence type="ECO:0000256" key="1">
    <source>
        <dbReference type="ARBA" id="ARBA00004651"/>
    </source>
</evidence>
<dbReference type="PANTHER" id="PTHR34584:SF1">
    <property type="entry name" value="NA(+)_H(+) ANTIPORTER SUBUNIT E1"/>
    <property type="match status" value="1"/>
</dbReference>
<comment type="similarity">
    <text evidence="2">Belongs to the CPA3 antiporters (TC 2.A.63) subunit E family.</text>
</comment>
<evidence type="ECO:0008006" key="10">
    <source>
        <dbReference type="Google" id="ProtNLM"/>
    </source>
</evidence>
<evidence type="ECO:0000313" key="8">
    <source>
        <dbReference type="EMBL" id="GMA41613.1"/>
    </source>
</evidence>
<evidence type="ECO:0000256" key="4">
    <source>
        <dbReference type="ARBA" id="ARBA00022692"/>
    </source>
</evidence>
<comment type="subcellular location">
    <subcellularLocation>
        <location evidence="1">Cell membrane</location>
        <topology evidence="1">Multi-pass membrane protein</topology>
    </subcellularLocation>
</comment>
<evidence type="ECO:0000256" key="3">
    <source>
        <dbReference type="ARBA" id="ARBA00022475"/>
    </source>
</evidence>
<dbReference type="EMBL" id="BSUO01000001">
    <property type="protein sequence ID" value="GMA41613.1"/>
    <property type="molecule type" value="Genomic_DNA"/>
</dbReference>
<dbReference type="Pfam" id="PF01899">
    <property type="entry name" value="MNHE"/>
    <property type="match status" value="1"/>
</dbReference>
<dbReference type="PANTHER" id="PTHR34584">
    <property type="entry name" value="NA(+)/H(+) ANTIPORTER SUBUNIT E1"/>
    <property type="match status" value="1"/>
</dbReference>
<protein>
    <recommendedName>
        <fullName evidence="10">Multicomponent Na+:H+ antiporter subunit E</fullName>
    </recommendedName>
</protein>
<proteinExistence type="inferred from homology"/>
<keyword evidence="6" id="KW-0472">Membrane</keyword>
<sequence length="145" mass="15967">MSRATWPLRVLSSLAWYTKEFVVSNLAVIWDIVTPTHLSHPQIVRYDTRCRTEWEVSLLSMLITLTPGTMVLATQETTPRAASGSTVAGGGPGRDPQAPRSFRIYVHSMFDDDPADVRAGTREMERRVLAAARPVDGAPAQEGSE</sequence>
<dbReference type="InterPro" id="IPR002758">
    <property type="entry name" value="Cation_antiport_E"/>
</dbReference>
<dbReference type="RefSeq" id="WP_284305158.1">
    <property type="nucleotide sequence ID" value="NZ_BSUO01000001.1"/>
</dbReference>
<evidence type="ECO:0000256" key="6">
    <source>
        <dbReference type="ARBA" id="ARBA00023136"/>
    </source>
</evidence>
<keyword evidence="9" id="KW-1185">Reference proteome</keyword>
<keyword evidence="3" id="KW-1003">Cell membrane</keyword>
<gene>
    <name evidence="8" type="ORF">GCM10025883_36580</name>
</gene>
<feature type="region of interest" description="Disordered" evidence="7">
    <location>
        <begin position="76"/>
        <end position="98"/>
    </location>
</feature>
<feature type="compositionally biased region" description="Polar residues" evidence="7">
    <location>
        <begin position="76"/>
        <end position="86"/>
    </location>
</feature>